<gene>
    <name evidence="2" type="ORF">JMJ35_000600</name>
</gene>
<evidence type="ECO:0000313" key="2">
    <source>
        <dbReference type="EMBL" id="KAK0517445.1"/>
    </source>
</evidence>
<evidence type="ECO:0000259" key="1">
    <source>
        <dbReference type="Pfam" id="PF10021"/>
    </source>
</evidence>
<keyword evidence="3" id="KW-1185">Reference proteome</keyword>
<dbReference type="Proteomes" id="UP001166286">
    <property type="component" value="Unassembled WGS sequence"/>
</dbReference>
<dbReference type="PANTHER" id="PTHR35596">
    <property type="entry name" value="DUF2263 DOMAIN-CONTAINING PROTEIN"/>
    <property type="match status" value="1"/>
</dbReference>
<sequence length="301" mass="33157">MPQAKPKPSEIASEAKKTYTPFIQAKYPQFPPVSISYPDSSRLRLPSRADSGRKLRVAVIDGDPVDVALDWHDSNIRDRGAVLALASSHPTAIPVVSMANEKRAGGDWESGLIAPEECLCRRSNLAKVLTTPSAASGQVPHYPIRTTGGIYSPNVAAVVFRSGADKGYSIWKTWRALPVISVAPIRRPKLDESGTDYSFKQERELMKEKMRTVLRIAAARNHVDLCIGAFGVGFGFRNPAPQVASMWRELLYCEKEFEGAFENIVFVLESTANGASKGGLTDLETFKKEFDPSITHKTTYR</sequence>
<accession>A0AA39RB51</accession>
<dbReference type="InterPro" id="IPR012664">
    <property type="entry name" value="CHP02452"/>
</dbReference>
<dbReference type="InterPro" id="IPR019261">
    <property type="entry name" value="PARG_cat_microbial"/>
</dbReference>
<name>A0AA39RB51_9LECA</name>
<dbReference type="EMBL" id="JAFEKC020000001">
    <property type="protein sequence ID" value="KAK0517445.1"/>
    <property type="molecule type" value="Genomic_DNA"/>
</dbReference>
<dbReference type="Gene3D" id="3.40.220.10">
    <property type="entry name" value="Leucine Aminopeptidase, subunit E, domain 1"/>
    <property type="match status" value="1"/>
</dbReference>
<protein>
    <recommendedName>
        <fullName evidence="1">Microbial-type PARG catalytic domain-containing protein</fullName>
    </recommendedName>
</protein>
<dbReference type="PANTHER" id="PTHR35596:SF2">
    <property type="entry name" value="MICROBIAL-TYPE PARG CATALYTIC DOMAIN-CONTAINING PROTEIN"/>
    <property type="match status" value="1"/>
</dbReference>
<evidence type="ECO:0000313" key="3">
    <source>
        <dbReference type="Proteomes" id="UP001166286"/>
    </source>
</evidence>
<proteinExistence type="predicted"/>
<comment type="caution">
    <text evidence="2">The sequence shown here is derived from an EMBL/GenBank/DDBJ whole genome shotgun (WGS) entry which is preliminary data.</text>
</comment>
<reference evidence="2" key="1">
    <citation type="submission" date="2023-03" db="EMBL/GenBank/DDBJ databases">
        <title>Complete genome of Cladonia borealis.</title>
        <authorList>
            <person name="Park H."/>
        </authorList>
    </citation>
    <scope>NUCLEOTIDE SEQUENCE</scope>
    <source>
        <strain evidence="2">ANT050790</strain>
    </source>
</reference>
<feature type="domain" description="Microbial-type PARG catalytic" evidence="1">
    <location>
        <begin position="86"/>
        <end position="156"/>
    </location>
</feature>
<organism evidence="2 3">
    <name type="scientific">Cladonia borealis</name>
    <dbReference type="NCBI Taxonomy" id="184061"/>
    <lineage>
        <taxon>Eukaryota</taxon>
        <taxon>Fungi</taxon>
        <taxon>Dikarya</taxon>
        <taxon>Ascomycota</taxon>
        <taxon>Pezizomycotina</taxon>
        <taxon>Lecanoromycetes</taxon>
        <taxon>OSLEUM clade</taxon>
        <taxon>Lecanoromycetidae</taxon>
        <taxon>Lecanorales</taxon>
        <taxon>Lecanorineae</taxon>
        <taxon>Cladoniaceae</taxon>
        <taxon>Cladonia</taxon>
    </lineage>
</organism>
<dbReference type="NCBIfam" id="TIGR02452">
    <property type="entry name" value="TIGR02452 family protein"/>
    <property type="match status" value="1"/>
</dbReference>
<dbReference type="AlphaFoldDB" id="A0AA39RB51"/>
<dbReference type="InterPro" id="IPR043472">
    <property type="entry name" value="Macro_dom-like"/>
</dbReference>
<dbReference type="Pfam" id="PF10021">
    <property type="entry name" value="PARG_cat_microb"/>
    <property type="match status" value="1"/>
</dbReference>